<evidence type="ECO:0000256" key="2">
    <source>
        <dbReference type="ARBA" id="ARBA00010662"/>
    </source>
</evidence>
<evidence type="ECO:0000256" key="1">
    <source>
        <dbReference type="ARBA" id="ARBA00004959"/>
    </source>
</evidence>
<evidence type="ECO:0000256" key="3">
    <source>
        <dbReference type="RuleBase" id="RU365095"/>
    </source>
</evidence>
<dbReference type="NCBIfam" id="TIGR01198">
    <property type="entry name" value="pgl"/>
    <property type="match status" value="1"/>
</dbReference>
<dbReference type="InterPro" id="IPR005900">
    <property type="entry name" value="6-phosphogluconolactonase_DevB"/>
</dbReference>
<comment type="caution">
    <text evidence="5">The sequence shown here is derived from an EMBL/GenBank/DDBJ whole genome shotgun (WGS) entry which is preliminary data.</text>
</comment>
<dbReference type="Proteomes" id="UP001412067">
    <property type="component" value="Unassembled WGS sequence"/>
</dbReference>
<evidence type="ECO:0000313" key="6">
    <source>
        <dbReference type="Proteomes" id="UP001412067"/>
    </source>
</evidence>
<comment type="similarity">
    <text evidence="2 3">Belongs to the glucosamine/galactosamine-6-phosphate isomerase family. 6-phosphogluconolactonase subfamily.</text>
</comment>
<dbReference type="PANTHER" id="PTHR11054">
    <property type="entry name" value="6-PHOSPHOGLUCONOLACTONASE"/>
    <property type="match status" value="1"/>
</dbReference>
<dbReference type="EMBL" id="JBBWWR010000008">
    <property type="protein sequence ID" value="KAK8962279.1"/>
    <property type="molecule type" value="Genomic_DNA"/>
</dbReference>
<sequence>MTLSANSSFFSPLSPPCRLSRRLTSSKLPVNPRSFNTFNSSVRAGPIALTTAFSFIQLRRRPQSAFMSSLPSRALTTADPKLLVFDSDEELLDSLANYTADLSKRFCEERGAFTVVLSGGSLIKSLRKLIESPYSDLIDWGKWHVFWIDERVVPKDHPDSNYKLAFDEFLSKVQIPTGQVYAINDSVSAEAAAEDYENRIKQLVCKGVVQLSPSTGFPKFDLMLLGMGPDGHIASLFPGHPLLHEQVAGLLRFVTHQNRRQSE</sequence>
<comment type="catalytic activity">
    <reaction evidence="3">
        <text>6-phospho-D-glucono-1,5-lactone + H2O = 6-phospho-D-gluconate + H(+)</text>
        <dbReference type="Rhea" id="RHEA:12556"/>
        <dbReference type="ChEBI" id="CHEBI:15377"/>
        <dbReference type="ChEBI" id="CHEBI:15378"/>
        <dbReference type="ChEBI" id="CHEBI:57955"/>
        <dbReference type="ChEBI" id="CHEBI:58759"/>
        <dbReference type="EC" id="3.1.1.31"/>
    </reaction>
</comment>
<feature type="domain" description="Glucosamine/galactosamine-6-phosphate isomerase" evidence="4">
    <location>
        <begin position="87"/>
        <end position="249"/>
    </location>
</feature>
<dbReference type="Pfam" id="PF01182">
    <property type="entry name" value="Glucosamine_iso"/>
    <property type="match status" value="1"/>
</dbReference>
<dbReference type="Gene3D" id="3.40.50.1360">
    <property type="match status" value="1"/>
</dbReference>
<comment type="pathway">
    <text evidence="1">Carbohydrate degradation; pentose phosphate pathway.</text>
</comment>
<dbReference type="InterPro" id="IPR039104">
    <property type="entry name" value="6PGL"/>
</dbReference>
<name>A0ABR2MDQ2_9ASPA</name>
<dbReference type="InterPro" id="IPR006148">
    <property type="entry name" value="Glc/Gal-6P_isomerase"/>
</dbReference>
<evidence type="ECO:0000313" key="5">
    <source>
        <dbReference type="EMBL" id="KAK8962279.1"/>
    </source>
</evidence>
<proteinExistence type="inferred from homology"/>
<dbReference type="SUPFAM" id="SSF100950">
    <property type="entry name" value="NagB/RpiA/CoA transferase-like"/>
    <property type="match status" value="1"/>
</dbReference>
<dbReference type="CDD" id="cd01400">
    <property type="entry name" value="6PGL"/>
    <property type="match status" value="1"/>
</dbReference>
<reference evidence="5 6" key="1">
    <citation type="journal article" date="2022" name="Nat. Plants">
        <title>Genomes of leafy and leafless Platanthera orchids illuminate the evolution of mycoheterotrophy.</title>
        <authorList>
            <person name="Li M.H."/>
            <person name="Liu K.W."/>
            <person name="Li Z."/>
            <person name="Lu H.C."/>
            <person name="Ye Q.L."/>
            <person name="Zhang D."/>
            <person name="Wang J.Y."/>
            <person name="Li Y.F."/>
            <person name="Zhong Z.M."/>
            <person name="Liu X."/>
            <person name="Yu X."/>
            <person name="Liu D.K."/>
            <person name="Tu X.D."/>
            <person name="Liu B."/>
            <person name="Hao Y."/>
            <person name="Liao X.Y."/>
            <person name="Jiang Y.T."/>
            <person name="Sun W.H."/>
            <person name="Chen J."/>
            <person name="Chen Y.Q."/>
            <person name="Ai Y."/>
            <person name="Zhai J.W."/>
            <person name="Wu S.S."/>
            <person name="Zhou Z."/>
            <person name="Hsiao Y.Y."/>
            <person name="Wu W.L."/>
            <person name="Chen Y.Y."/>
            <person name="Lin Y.F."/>
            <person name="Hsu J.L."/>
            <person name="Li C.Y."/>
            <person name="Wang Z.W."/>
            <person name="Zhao X."/>
            <person name="Zhong W.Y."/>
            <person name="Ma X.K."/>
            <person name="Ma L."/>
            <person name="Huang J."/>
            <person name="Chen G.Z."/>
            <person name="Huang M.Z."/>
            <person name="Huang L."/>
            <person name="Peng D.H."/>
            <person name="Luo Y.B."/>
            <person name="Zou S.Q."/>
            <person name="Chen S.P."/>
            <person name="Lan S."/>
            <person name="Tsai W.C."/>
            <person name="Van de Peer Y."/>
            <person name="Liu Z.J."/>
        </authorList>
    </citation>
    <scope>NUCLEOTIDE SEQUENCE [LARGE SCALE GENOMIC DNA]</scope>
    <source>
        <strain evidence="5">Lor288</strain>
    </source>
</reference>
<gene>
    <name evidence="5" type="ORF">KSP40_PGU010512</name>
</gene>
<dbReference type="EC" id="3.1.1.31" evidence="3"/>
<organism evidence="5 6">
    <name type="scientific">Platanthera guangdongensis</name>
    <dbReference type="NCBI Taxonomy" id="2320717"/>
    <lineage>
        <taxon>Eukaryota</taxon>
        <taxon>Viridiplantae</taxon>
        <taxon>Streptophyta</taxon>
        <taxon>Embryophyta</taxon>
        <taxon>Tracheophyta</taxon>
        <taxon>Spermatophyta</taxon>
        <taxon>Magnoliopsida</taxon>
        <taxon>Liliopsida</taxon>
        <taxon>Asparagales</taxon>
        <taxon>Orchidaceae</taxon>
        <taxon>Orchidoideae</taxon>
        <taxon>Orchideae</taxon>
        <taxon>Orchidinae</taxon>
        <taxon>Platanthera</taxon>
    </lineage>
</organism>
<accession>A0ABR2MDQ2</accession>
<dbReference type="PANTHER" id="PTHR11054:SF22">
    <property type="entry name" value="6-PHOSPHOGLUCONOLACTONASE 3, CHLOROPLASTIC"/>
    <property type="match status" value="1"/>
</dbReference>
<evidence type="ECO:0000259" key="4">
    <source>
        <dbReference type="Pfam" id="PF01182"/>
    </source>
</evidence>
<keyword evidence="6" id="KW-1185">Reference proteome</keyword>
<dbReference type="InterPro" id="IPR037171">
    <property type="entry name" value="NagB/RpiA_transferase-like"/>
</dbReference>
<protein>
    <recommendedName>
        <fullName evidence="3">Probable 6-phosphogluconolactonase</fullName>
        <ecNumber evidence="3">3.1.1.31</ecNumber>
    </recommendedName>
</protein>